<name>B3T8J6_9ZZZZ</name>
<dbReference type="EMBL" id="EU016639">
    <property type="protein sequence ID" value="ABZ08905.1"/>
    <property type="molecule type" value="Genomic_DNA"/>
</dbReference>
<feature type="domain" description="Actinobacteria/chloroflexi VLRF1 release factor" evidence="1">
    <location>
        <begin position="122"/>
        <end position="253"/>
    </location>
</feature>
<evidence type="ECO:0000313" key="2">
    <source>
        <dbReference type="EMBL" id="ABZ08905.1"/>
    </source>
</evidence>
<reference evidence="2" key="1">
    <citation type="journal article" date="2008" name="ISME J.">
        <title>Genomic patterns of recombination, clonal divergence and environment in marine microbial populations.</title>
        <authorList>
            <person name="Konstantinidis K.T."/>
            <person name="Delong E.F."/>
        </authorList>
    </citation>
    <scope>NUCLEOTIDE SEQUENCE</scope>
</reference>
<protein>
    <recommendedName>
        <fullName evidence="1">Actinobacteria/chloroflexi VLRF1 release factor domain-containing protein</fullName>
    </recommendedName>
</protein>
<dbReference type="Gene3D" id="3.30.420.60">
    <property type="entry name" value="eRF1 domain 2"/>
    <property type="match status" value="1"/>
</dbReference>
<evidence type="ECO:0000259" key="1">
    <source>
        <dbReference type="Pfam" id="PF18859"/>
    </source>
</evidence>
<organism evidence="2">
    <name type="scientific">uncultured marine microorganism HF4000_APKG5H11</name>
    <dbReference type="NCBI Taxonomy" id="455550"/>
    <lineage>
        <taxon>unclassified sequences</taxon>
        <taxon>environmental samples</taxon>
    </lineage>
</organism>
<accession>B3T8J6</accession>
<sequence>MVQFSCAIMTEARNRTATPAAGLNGDWLTKERLHNLLNVRKPSEDDAVSTVYLQPGEVAESPEWRERLARLGKTPEESGCGLVCFRGGDRALVMAPPFPVTESSRFDTWNEGPLWSLLDAHRTVGVVLVRLGRYSVAVYRGGDLATSKTDSRYVKGKHHAGGTSQLRYTRVREGQMRRLYVKVCETIRAQFEPVASELDHVILGGERFTLNGFLKVCPRLDEYKDITLKRRLNIRDPKRDTLDDLGSTLHESRVWALDW</sequence>
<dbReference type="InterPro" id="IPR042226">
    <property type="entry name" value="eFR1_2_sf"/>
</dbReference>
<gene>
    <name evidence="2" type="ORF">ALOHA_HF4000APKG5H11ctg2g23</name>
</gene>
<proteinExistence type="predicted"/>
<dbReference type="Pfam" id="PF18859">
    <property type="entry name" value="acVLRF1"/>
    <property type="match status" value="1"/>
</dbReference>
<dbReference type="AlphaFoldDB" id="B3T8J6"/>
<dbReference type="SUPFAM" id="SSF53137">
    <property type="entry name" value="Translational machinery components"/>
    <property type="match status" value="1"/>
</dbReference>
<dbReference type="InterPro" id="IPR040783">
    <property type="entry name" value="VLRF1"/>
</dbReference>